<dbReference type="InterPro" id="IPR003180">
    <property type="entry name" value="MPG"/>
</dbReference>
<dbReference type="EMBL" id="JASPKY010000070">
    <property type="protein sequence ID" value="KAK9739838.1"/>
    <property type="molecule type" value="Genomic_DNA"/>
</dbReference>
<sequence>MSCLKRKLDLAINANKKRTDDNIKIVSELHLTRLGREHFNISCDKLAKFLLGKVLVHQVENVVLKGRIIETECYLGGDDKASHSYNGRRTAANEAMYMEPGTAYVYKIYGIYHCFNVSSIESGGAVLVRALEPIKGIDKMQEYRNVSRMKIIKTHELCKVSRMKIIKTHELCKGPSKLCISMNITKENSNKVDMCKNNNLWIEADDYSNSFQIVNTARIGIGSTAEEWLHTPLRFYIKDNIHVSKRDREKEEELSVVN</sequence>
<dbReference type="Gene3D" id="3.10.300.10">
    <property type="entry name" value="Methylpurine-DNA glycosylase (MPG)"/>
    <property type="match status" value="1"/>
</dbReference>
<reference evidence="14 15" key="1">
    <citation type="journal article" date="2024" name="BMC Genomics">
        <title>De novo assembly and annotation of Popillia japonica's genome with initial clues to its potential as an invasive pest.</title>
        <authorList>
            <person name="Cucini C."/>
            <person name="Boschi S."/>
            <person name="Funari R."/>
            <person name="Cardaioli E."/>
            <person name="Iannotti N."/>
            <person name="Marturano G."/>
            <person name="Paoli F."/>
            <person name="Bruttini M."/>
            <person name="Carapelli A."/>
            <person name="Frati F."/>
            <person name="Nardi F."/>
        </authorList>
    </citation>
    <scope>NUCLEOTIDE SEQUENCE [LARGE SCALE GENOMIC DNA]</scope>
    <source>
        <strain evidence="14">DMR45628</strain>
    </source>
</reference>
<evidence type="ECO:0000313" key="15">
    <source>
        <dbReference type="Proteomes" id="UP001458880"/>
    </source>
</evidence>
<evidence type="ECO:0000256" key="10">
    <source>
        <dbReference type="ARBA" id="ARBA00068926"/>
    </source>
</evidence>
<dbReference type="GO" id="GO:0006284">
    <property type="term" value="P:base-excision repair"/>
    <property type="evidence" value="ECO:0007669"/>
    <property type="project" value="InterPro"/>
</dbReference>
<dbReference type="InterPro" id="IPR011034">
    <property type="entry name" value="Formyl_transferase-like_C_sf"/>
</dbReference>
<evidence type="ECO:0000256" key="2">
    <source>
        <dbReference type="ARBA" id="ARBA00002421"/>
    </source>
</evidence>
<evidence type="ECO:0000256" key="3">
    <source>
        <dbReference type="ARBA" id="ARBA00009232"/>
    </source>
</evidence>
<dbReference type="GO" id="GO:0003677">
    <property type="term" value="F:DNA binding"/>
    <property type="evidence" value="ECO:0007669"/>
    <property type="project" value="InterPro"/>
</dbReference>
<keyword evidence="7" id="KW-0234">DNA repair</keyword>
<evidence type="ECO:0000256" key="4">
    <source>
        <dbReference type="ARBA" id="ARBA00012000"/>
    </source>
</evidence>
<dbReference type="GO" id="GO:0003905">
    <property type="term" value="F:alkylbase DNA N-glycosylase activity"/>
    <property type="evidence" value="ECO:0007669"/>
    <property type="project" value="UniProtKB-EC"/>
</dbReference>
<dbReference type="EC" id="3.2.2.21" evidence="4"/>
<dbReference type="CDD" id="cd00540">
    <property type="entry name" value="AAG"/>
    <property type="match status" value="1"/>
</dbReference>
<evidence type="ECO:0000256" key="12">
    <source>
        <dbReference type="ARBA" id="ARBA00078171"/>
    </source>
</evidence>
<evidence type="ECO:0000256" key="11">
    <source>
        <dbReference type="ARBA" id="ARBA00076879"/>
    </source>
</evidence>
<comment type="catalytic activity">
    <reaction evidence="1">
        <text>Hydrolysis of alkylated DNA, releasing 3-methyladenine, 3-methylguanine, 7-methylguanine and 7-methyladenine.</text>
        <dbReference type="EC" id="3.2.2.21"/>
    </reaction>
</comment>
<keyword evidence="6" id="KW-0378">Hydrolase</keyword>
<dbReference type="HAMAP" id="MF_00527">
    <property type="entry name" value="3MGH"/>
    <property type="match status" value="1"/>
</dbReference>
<dbReference type="InterPro" id="IPR036995">
    <property type="entry name" value="MPG_sf"/>
</dbReference>
<dbReference type="PANTHER" id="PTHR10429">
    <property type="entry name" value="DNA-3-METHYLADENINE GLYCOSYLASE"/>
    <property type="match status" value="1"/>
</dbReference>
<comment type="similarity">
    <text evidence="3">Belongs to the DNA glycosylase MPG family.</text>
</comment>
<organism evidence="14 15">
    <name type="scientific">Popillia japonica</name>
    <name type="common">Japanese beetle</name>
    <dbReference type="NCBI Taxonomy" id="7064"/>
    <lineage>
        <taxon>Eukaryota</taxon>
        <taxon>Metazoa</taxon>
        <taxon>Ecdysozoa</taxon>
        <taxon>Arthropoda</taxon>
        <taxon>Hexapoda</taxon>
        <taxon>Insecta</taxon>
        <taxon>Pterygota</taxon>
        <taxon>Neoptera</taxon>
        <taxon>Endopterygota</taxon>
        <taxon>Coleoptera</taxon>
        <taxon>Polyphaga</taxon>
        <taxon>Scarabaeiformia</taxon>
        <taxon>Scarabaeidae</taxon>
        <taxon>Rutelinae</taxon>
        <taxon>Popillia</taxon>
    </lineage>
</organism>
<evidence type="ECO:0000256" key="8">
    <source>
        <dbReference type="ARBA" id="ARBA00033426"/>
    </source>
</evidence>
<evidence type="ECO:0000256" key="1">
    <source>
        <dbReference type="ARBA" id="ARBA00000086"/>
    </source>
</evidence>
<gene>
    <name evidence="14" type="ORF">QE152_g8681</name>
</gene>
<dbReference type="PANTHER" id="PTHR10429:SF0">
    <property type="entry name" value="DNA-3-METHYLADENINE GLYCOSYLASE"/>
    <property type="match status" value="1"/>
</dbReference>
<dbReference type="Proteomes" id="UP001458880">
    <property type="component" value="Unassembled WGS sequence"/>
</dbReference>
<keyword evidence="15" id="KW-1185">Reference proteome</keyword>
<dbReference type="AlphaFoldDB" id="A0AAW1M2D8"/>
<evidence type="ECO:0000256" key="13">
    <source>
        <dbReference type="ARBA" id="ARBA00082988"/>
    </source>
</evidence>
<evidence type="ECO:0000256" key="9">
    <source>
        <dbReference type="ARBA" id="ARBA00066187"/>
    </source>
</evidence>
<evidence type="ECO:0000256" key="5">
    <source>
        <dbReference type="ARBA" id="ARBA00022763"/>
    </source>
</evidence>
<evidence type="ECO:0000256" key="7">
    <source>
        <dbReference type="ARBA" id="ARBA00023204"/>
    </source>
</evidence>
<comment type="subunit">
    <text evidence="9">Binds MBD1. Binds SSBP1.</text>
</comment>
<dbReference type="FunFam" id="3.10.300.10:FF:000001">
    <property type="entry name" value="Putative 3-methyladenine DNA glycosylase"/>
    <property type="match status" value="1"/>
</dbReference>
<dbReference type="Pfam" id="PF02245">
    <property type="entry name" value="Pur_DNA_glyco"/>
    <property type="match status" value="1"/>
</dbReference>
<proteinExistence type="inferred from homology"/>
<protein>
    <recommendedName>
        <fullName evidence="10">DNA-3-methyladenine glycosylase</fullName>
        <ecNumber evidence="4">3.2.2.21</ecNumber>
    </recommendedName>
    <alternativeName>
        <fullName evidence="11">3-alkyladenine DNA glycosylase</fullName>
    </alternativeName>
    <alternativeName>
        <fullName evidence="8">3-methyladenine DNA glycosidase</fullName>
    </alternativeName>
    <alternativeName>
        <fullName evidence="13">ADPG</fullName>
    </alternativeName>
    <alternativeName>
        <fullName evidence="12">N-methylpurine-DNA glycosylase</fullName>
    </alternativeName>
</protein>
<evidence type="ECO:0000256" key="6">
    <source>
        <dbReference type="ARBA" id="ARBA00022801"/>
    </source>
</evidence>
<dbReference type="SUPFAM" id="SSF50486">
    <property type="entry name" value="FMT C-terminal domain-like"/>
    <property type="match status" value="1"/>
</dbReference>
<comment type="function">
    <text evidence="2">Hydrolysis of the deoxyribose N-glycosidic bond to excise 3-methyladenine, and 7-methylguanine from the damaged DNA polymer formed by alkylation lesions.</text>
</comment>
<dbReference type="NCBIfam" id="TIGR00567">
    <property type="entry name" value="3mg"/>
    <property type="match status" value="1"/>
</dbReference>
<comment type="caution">
    <text evidence="14">The sequence shown here is derived from an EMBL/GenBank/DDBJ whole genome shotgun (WGS) entry which is preliminary data.</text>
</comment>
<accession>A0AAW1M2D8</accession>
<evidence type="ECO:0000313" key="14">
    <source>
        <dbReference type="EMBL" id="KAK9739838.1"/>
    </source>
</evidence>
<name>A0AAW1M2D8_POPJA</name>
<keyword evidence="5" id="KW-0227">DNA damage</keyword>